<protein>
    <submittedName>
        <fullName evidence="1">Uncharacterized protein</fullName>
    </submittedName>
</protein>
<dbReference type="Gene3D" id="1.50.10.20">
    <property type="match status" value="1"/>
</dbReference>
<name>A0ABS9SQJ5_9BACT</name>
<gene>
    <name evidence="1" type="ORF">MKP09_23560</name>
</gene>
<dbReference type="PANTHER" id="PTHR42899">
    <property type="entry name" value="SPERMATOGENESIS-ASSOCIATED PROTEIN 20"/>
    <property type="match status" value="1"/>
</dbReference>
<organism evidence="1 2">
    <name type="scientific">Niabella ginsengisoli</name>
    <dbReference type="NCBI Taxonomy" id="522298"/>
    <lineage>
        <taxon>Bacteria</taxon>
        <taxon>Pseudomonadati</taxon>
        <taxon>Bacteroidota</taxon>
        <taxon>Chitinophagia</taxon>
        <taxon>Chitinophagales</taxon>
        <taxon>Chitinophagaceae</taxon>
        <taxon>Niabella</taxon>
    </lineage>
</organism>
<dbReference type="InterPro" id="IPR024705">
    <property type="entry name" value="Ssp411"/>
</dbReference>
<dbReference type="EMBL" id="JAKWBL010000004">
    <property type="protein sequence ID" value="MCH5600678.1"/>
    <property type="molecule type" value="Genomic_DNA"/>
</dbReference>
<evidence type="ECO:0000313" key="1">
    <source>
        <dbReference type="EMBL" id="MCH5600678.1"/>
    </source>
</evidence>
<dbReference type="InterPro" id="IPR008928">
    <property type="entry name" value="6-hairpin_glycosidase_sf"/>
</dbReference>
<dbReference type="RefSeq" id="WP_240833028.1">
    <property type="nucleotide sequence ID" value="NZ_JAKWBL010000004.1"/>
</dbReference>
<dbReference type="SUPFAM" id="SSF48208">
    <property type="entry name" value="Six-hairpin glycosidases"/>
    <property type="match status" value="1"/>
</dbReference>
<sequence length="167" mass="19160">MGSDAEVYCDYYNISQNGNWEHTNILRILEPLPVFAANRQYKVADLQQLLDKCNKKLLAIREQRIRPALDDKIILGWNALMNTAYSKAYAATGNEAYKQRAISNMQFMMKAFSDNTVNLKHVWKNGVAKFPAFLDDYAYLIQALLQLHRITANTDYLAKANAFCEKV</sequence>
<dbReference type="PANTHER" id="PTHR42899:SF1">
    <property type="entry name" value="SPERMATOGENESIS-ASSOCIATED PROTEIN 20"/>
    <property type="match status" value="1"/>
</dbReference>
<comment type="caution">
    <text evidence="1">The sequence shown here is derived from an EMBL/GenBank/DDBJ whole genome shotgun (WGS) entry which is preliminary data.</text>
</comment>
<reference evidence="1 2" key="1">
    <citation type="submission" date="2022-02" db="EMBL/GenBank/DDBJ databases">
        <authorList>
            <person name="Min J."/>
        </authorList>
    </citation>
    <scope>NUCLEOTIDE SEQUENCE [LARGE SCALE GENOMIC DNA]</scope>
    <source>
        <strain evidence="1 2">GR10-1</strain>
    </source>
</reference>
<evidence type="ECO:0000313" key="2">
    <source>
        <dbReference type="Proteomes" id="UP001202248"/>
    </source>
</evidence>
<accession>A0ABS9SQJ5</accession>
<keyword evidence="2" id="KW-1185">Reference proteome</keyword>
<dbReference type="Proteomes" id="UP001202248">
    <property type="component" value="Unassembled WGS sequence"/>
</dbReference>
<proteinExistence type="predicted"/>